<reference evidence="2 3" key="1">
    <citation type="submission" date="2017-02" db="EMBL/GenBank/DDBJ databases">
        <title>Whole genome shotgun sequence of Pantoea agglomerans strain AS1 isolated from a cycad, Zamia floridana in Central Florida, USA.</title>
        <authorList>
            <person name="Lata P."/>
            <person name="Govindarajan S."/>
            <person name="Qi F."/>
            <person name="Li J.-L."/>
            <person name="Maurya S.K."/>
            <person name="Sahoo M.K."/>
        </authorList>
    </citation>
    <scope>NUCLEOTIDE SEQUENCE [LARGE SCALE GENOMIC DNA]</scope>
    <source>
        <strain evidence="2 3">AS1</strain>
    </source>
</reference>
<dbReference type="PANTHER" id="PTHR40396:SF1">
    <property type="entry name" value="ATPASE AAA-TYPE CORE DOMAIN-CONTAINING PROTEIN"/>
    <property type="match status" value="1"/>
</dbReference>
<dbReference type="AlphaFoldDB" id="A0A1V9D5G1"/>
<dbReference type="Gene3D" id="3.40.50.300">
    <property type="entry name" value="P-loop containing nucleotide triphosphate hydrolases"/>
    <property type="match status" value="1"/>
</dbReference>
<dbReference type="EMBL" id="MWUE01000075">
    <property type="protein sequence ID" value="OQP28944.1"/>
    <property type="molecule type" value="Genomic_DNA"/>
</dbReference>
<dbReference type="Proteomes" id="UP000192769">
    <property type="component" value="Unassembled WGS sequence"/>
</dbReference>
<evidence type="ECO:0000313" key="2">
    <source>
        <dbReference type="EMBL" id="OQP28944.1"/>
    </source>
</evidence>
<dbReference type="InterPro" id="IPR027417">
    <property type="entry name" value="P-loop_NTPase"/>
</dbReference>
<proteinExistence type="predicted"/>
<protein>
    <recommendedName>
        <fullName evidence="1">ATPase AAA-type core domain-containing protein</fullName>
    </recommendedName>
</protein>
<accession>A0A1V9D5G1</accession>
<evidence type="ECO:0000259" key="1">
    <source>
        <dbReference type="Pfam" id="PF13304"/>
    </source>
</evidence>
<name>A0A1V9D5G1_9GAMM</name>
<dbReference type="SUPFAM" id="SSF52540">
    <property type="entry name" value="P-loop containing nucleoside triphosphate hydrolases"/>
    <property type="match status" value="1"/>
</dbReference>
<dbReference type="GO" id="GO:0016887">
    <property type="term" value="F:ATP hydrolysis activity"/>
    <property type="evidence" value="ECO:0007669"/>
    <property type="project" value="InterPro"/>
</dbReference>
<comment type="caution">
    <text evidence="2">The sequence shown here is derived from an EMBL/GenBank/DDBJ whole genome shotgun (WGS) entry which is preliminary data.</text>
</comment>
<dbReference type="GO" id="GO:0005524">
    <property type="term" value="F:ATP binding"/>
    <property type="evidence" value="ECO:0007669"/>
    <property type="project" value="InterPro"/>
</dbReference>
<feature type="domain" description="ATPase AAA-type core" evidence="1">
    <location>
        <begin position="10"/>
        <end position="83"/>
    </location>
</feature>
<dbReference type="PANTHER" id="PTHR40396">
    <property type="entry name" value="ATPASE-LIKE PROTEIN"/>
    <property type="match status" value="1"/>
</dbReference>
<dbReference type="InterPro" id="IPR003959">
    <property type="entry name" value="ATPase_AAA_core"/>
</dbReference>
<dbReference type="Pfam" id="PF13304">
    <property type="entry name" value="AAA_21"/>
    <property type="match status" value="1"/>
</dbReference>
<gene>
    <name evidence="2" type="ORF">B2J69_23515</name>
</gene>
<evidence type="ECO:0000313" key="3">
    <source>
        <dbReference type="Proteomes" id="UP000192769"/>
    </source>
</evidence>
<organism evidence="2 3">
    <name type="scientific">Pantoea latae</name>
    <dbReference type="NCBI Taxonomy" id="1964541"/>
    <lineage>
        <taxon>Bacteria</taxon>
        <taxon>Pseudomonadati</taxon>
        <taxon>Pseudomonadota</taxon>
        <taxon>Gammaproteobacteria</taxon>
        <taxon>Enterobacterales</taxon>
        <taxon>Erwiniaceae</taxon>
        <taxon>Pantoea</taxon>
    </lineage>
</organism>
<sequence length="167" mass="19266">MGEDGVEAVFEEEDESDGTRKIFSMMHPIMEAFKDRTVFVFDELDNGLHPHVADMVVRLFNDRTINKVGSQLIFSTHNMQIMSPEKMRRDQIWFVEKNEGSSRCYSLDDFDKKKVKPTTPYHVWYDDGRFGGVPTVNYTKIKSLIMELNGEQDIDPNLFGSVDSEGE</sequence>
<keyword evidence="3" id="KW-1185">Reference proteome</keyword>